<dbReference type="EMBL" id="JAACXV010000391">
    <property type="protein sequence ID" value="KAF7278716.1"/>
    <property type="molecule type" value="Genomic_DNA"/>
</dbReference>
<accession>A0A834MEG0</accession>
<proteinExistence type="predicted"/>
<feature type="compositionally biased region" description="Basic residues" evidence="1">
    <location>
        <begin position="493"/>
        <end position="506"/>
    </location>
</feature>
<evidence type="ECO:0000313" key="2">
    <source>
        <dbReference type="EMBL" id="KAF7278716.1"/>
    </source>
</evidence>
<sequence length="570" mass="65951">MLLNTFFISLFSSVAEHWSCKPGVVLCIYPKLIYPWPVAGIALWLGLIQDLLIPIGLGIVDSRFCNWVSNVYRCSGKHTNEKLPQVGLDGKFRPFGLSSQPQSLDISQQDRAKTLQQVEHRFPITNGSLYTSIDGRLPVIHNYRRHKEFRTGTLKQQQELQSSNMALHSSHLSRRDTEIIPTQTFTGCSNCEEDQCPSHSDLHHLSPEYVHRRREVMPTRFRRFPIIKAIFSLRHFVNFANRRLSQSQESINHLYYEGNLPNVNKMGQNQFQHRSDLNIPRTNFNLNNNFNAHMIKNTRNLLRLNNMRLSRSEESLGELQFETPIKVTPDPTILLTTPQLHTNQNYQDQQYSSDEEEYCFTDSNDNNIGKDYDSISSDNSITTEANCDFEFYQTCNLNNNESESHQSYQDRVDIVGFKPLDHKSTDNHLNSKDKHKSISNTKITRSNSKRSLESFRAFIEETNDLDLLNNDDSIRKPGILYRSNSYTTLEDKKRRKKGRKVTRSNSKKSDSINIEDPNQDNFLKGKKIKSVEYLPNDSNVYSEDLKNNNGLRYVAGSVPDFKKVFISEYI</sequence>
<gene>
    <name evidence="2" type="ORF">GWI33_008092</name>
</gene>
<dbReference type="Proteomes" id="UP000625711">
    <property type="component" value="Unassembled WGS sequence"/>
</dbReference>
<comment type="caution">
    <text evidence="2">The sequence shown here is derived from an EMBL/GenBank/DDBJ whole genome shotgun (WGS) entry which is preliminary data.</text>
</comment>
<dbReference type="AlphaFoldDB" id="A0A834MEG0"/>
<dbReference type="OrthoDB" id="6369020at2759"/>
<keyword evidence="3" id="KW-1185">Reference proteome</keyword>
<name>A0A834MEG0_RHYFE</name>
<evidence type="ECO:0000256" key="1">
    <source>
        <dbReference type="SAM" id="MobiDB-lite"/>
    </source>
</evidence>
<feature type="compositionally biased region" description="Basic and acidic residues" evidence="1">
    <location>
        <begin position="422"/>
        <end position="432"/>
    </location>
</feature>
<feature type="region of interest" description="Disordered" evidence="1">
    <location>
        <begin position="490"/>
        <end position="518"/>
    </location>
</feature>
<reference evidence="2" key="1">
    <citation type="submission" date="2020-08" db="EMBL/GenBank/DDBJ databases">
        <title>Genome sequencing and assembly of the red palm weevil Rhynchophorus ferrugineus.</title>
        <authorList>
            <person name="Dias G.B."/>
            <person name="Bergman C.M."/>
            <person name="Manee M."/>
        </authorList>
    </citation>
    <scope>NUCLEOTIDE SEQUENCE</scope>
    <source>
        <strain evidence="2">AA-2017</strain>
        <tissue evidence="2">Whole larva</tissue>
    </source>
</reference>
<feature type="region of interest" description="Disordered" evidence="1">
    <location>
        <begin position="422"/>
        <end position="445"/>
    </location>
</feature>
<evidence type="ECO:0000313" key="3">
    <source>
        <dbReference type="Proteomes" id="UP000625711"/>
    </source>
</evidence>
<protein>
    <submittedName>
        <fullName evidence="2">Uncharacterized protein</fullName>
    </submittedName>
</protein>
<organism evidence="2 3">
    <name type="scientific">Rhynchophorus ferrugineus</name>
    <name type="common">Red palm weevil</name>
    <name type="synonym">Curculio ferrugineus</name>
    <dbReference type="NCBI Taxonomy" id="354439"/>
    <lineage>
        <taxon>Eukaryota</taxon>
        <taxon>Metazoa</taxon>
        <taxon>Ecdysozoa</taxon>
        <taxon>Arthropoda</taxon>
        <taxon>Hexapoda</taxon>
        <taxon>Insecta</taxon>
        <taxon>Pterygota</taxon>
        <taxon>Neoptera</taxon>
        <taxon>Endopterygota</taxon>
        <taxon>Coleoptera</taxon>
        <taxon>Polyphaga</taxon>
        <taxon>Cucujiformia</taxon>
        <taxon>Curculionidae</taxon>
        <taxon>Dryophthorinae</taxon>
        <taxon>Rhynchophorus</taxon>
    </lineage>
</organism>